<evidence type="ECO:0000313" key="20">
    <source>
        <dbReference type="EMBL" id="CCG82152.1"/>
    </source>
</evidence>
<evidence type="ECO:0000256" key="19">
    <source>
        <dbReference type="SAM" id="Coils"/>
    </source>
</evidence>
<dbReference type="Pfam" id="PF08657">
    <property type="entry name" value="DASH_Spc34"/>
    <property type="match status" value="2"/>
</dbReference>
<evidence type="ECO:0000256" key="9">
    <source>
        <dbReference type="ARBA" id="ARBA00022776"/>
    </source>
</evidence>
<evidence type="ECO:0000256" key="4">
    <source>
        <dbReference type="ARBA" id="ARBA00008491"/>
    </source>
</evidence>
<proteinExistence type="inferred from homology"/>
<dbReference type="InterPro" id="IPR013966">
    <property type="entry name" value="Spc34"/>
</dbReference>
<name>R4XFM7_TAPDE</name>
<keyword evidence="16" id="KW-0137">Centromere</keyword>
<keyword evidence="12 19" id="KW-0175">Coiled coil</keyword>
<evidence type="ECO:0000256" key="17">
    <source>
        <dbReference type="ARBA" id="ARBA00044112"/>
    </source>
</evidence>
<keyword evidence="9" id="KW-0498">Mitosis</keyword>
<keyword evidence="7" id="KW-0132">Cell division</keyword>
<evidence type="ECO:0000256" key="3">
    <source>
        <dbReference type="ARBA" id="ARBA00004629"/>
    </source>
</evidence>
<evidence type="ECO:0000256" key="16">
    <source>
        <dbReference type="ARBA" id="ARBA00023328"/>
    </source>
</evidence>
<feature type="coiled-coil region" evidence="19">
    <location>
        <begin position="119"/>
        <end position="186"/>
    </location>
</feature>
<keyword evidence="8" id="KW-0493">Microtubule</keyword>
<evidence type="ECO:0000256" key="10">
    <source>
        <dbReference type="ARBA" id="ARBA00022829"/>
    </source>
</evidence>
<dbReference type="GO" id="GO:0042729">
    <property type="term" value="C:DASH complex"/>
    <property type="evidence" value="ECO:0007669"/>
    <property type="project" value="InterPro"/>
</dbReference>
<keyword evidence="6" id="KW-0963">Cytoplasm</keyword>
<evidence type="ECO:0000313" key="21">
    <source>
        <dbReference type="Proteomes" id="UP000013776"/>
    </source>
</evidence>
<comment type="similarity">
    <text evidence="4">Belongs to the DASH complex SPC34 family.</text>
</comment>
<keyword evidence="13" id="KW-0206">Cytoskeleton</keyword>
<evidence type="ECO:0000256" key="14">
    <source>
        <dbReference type="ARBA" id="ARBA00023242"/>
    </source>
</evidence>
<dbReference type="Proteomes" id="UP000013776">
    <property type="component" value="Unassembled WGS sequence"/>
</dbReference>
<evidence type="ECO:0000256" key="6">
    <source>
        <dbReference type="ARBA" id="ARBA00022490"/>
    </source>
</evidence>
<keyword evidence="15" id="KW-0131">Cell cycle</keyword>
<evidence type="ECO:0000256" key="11">
    <source>
        <dbReference type="ARBA" id="ARBA00022838"/>
    </source>
</evidence>
<dbReference type="OrthoDB" id="5382203at2759"/>
<evidence type="ECO:0000256" key="18">
    <source>
        <dbReference type="ARBA" id="ARBA00044346"/>
    </source>
</evidence>
<keyword evidence="11" id="KW-0995">Kinetochore</keyword>
<organism evidence="20 21">
    <name type="scientific">Taphrina deformans (strain PYCC 5710 / ATCC 11124 / CBS 356.35 / IMI 108563 / JCM 9778 / NBRC 8474)</name>
    <name type="common">Peach leaf curl fungus</name>
    <name type="synonym">Lalaria deformans</name>
    <dbReference type="NCBI Taxonomy" id="1097556"/>
    <lineage>
        <taxon>Eukaryota</taxon>
        <taxon>Fungi</taxon>
        <taxon>Dikarya</taxon>
        <taxon>Ascomycota</taxon>
        <taxon>Taphrinomycotina</taxon>
        <taxon>Taphrinomycetes</taxon>
        <taxon>Taphrinales</taxon>
        <taxon>Taphrinaceae</taxon>
        <taxon>Taphrina</taxon>
    </lineage>
</organism>
<dbReference type="GO" id="GO:0008608">
    <property type="term" value="P:attachment of spindle microtubules to kinetochore"/>
    <property type="evidence" value="ECO:0007669"/>
    <property type="project" value="InterPro"/>
</dbReference>
<evidence type="ECO:0000256" key="15">
    <source>
        <dbReference type="ARBA" id="ARBA00023306"/>
    </source>
</evidence>
<reference evidence="20 21" key="1">
    <citation type="journal article" date="2013" name="MBio">
        <title>Genome sequencing of the plant pathogen Taphrina deformans, the causal agent of peach leaf curl.</title>
        <authorList>
            <person name="Cisse O.H."/>
            <person name="Almeida J.M.G.C.F."/>
            <person name="Fonseca A."/>
            <person name="Kumar A.A."/>
            <person name="Salojaervi J."/>
            <person name="Overmyer K."/>
            <person name="Hauser P.M."/>
            <person name="Pagni M."/>
        </authorList>
    </citation>
    <scope>NUCLEOTIDE SEQUENCE [LARGE SCALE GENOMIC DNA]</scope>
    <source>
        <strain evidence="21">PYCC 5710 / ATCC 11124 / CBS 356.35 / IMI 108563 / JCM 9778 / NBRC 8474</strain>
    </source>
</reference>
<comment type="caution">
    <text evidence="20">The sequence shown here is derived from an EMBL/GenBank/DDBJ whole genome shotgun (WGS) entry which is preliminary data.</text>
</comment>
<dbReference type="GO" id="GO:0005876">
    <property type="term" value="C:spindle microtubule"/>
    <property type="evidence" value="ECO:0007669"/>
    <property type="project" value="InterPro"/>
</dbReference>
<dbReference type="STRING" id="1097556.R4XFM7"/>
<gene>
    <name evidence="20" type="ORF">TAPDE_002097</name>
</gene>
<evidence type="ECO:0000256" key="1">
    <source>
        <dbReference type="ARBA" id="ARBA00004123"/>
    </source>
</evidence>
<keyword evidence="10" id="KW-0159">Chromosome partition</keyword>
<comment type="subcellular location">
    <subcellularLocation>
        <location evidence="3">Chromosome</location>
        <location evidence="3">Centromere</location>
        <location evidence="3">Kinetochore</location>
    </subcellularLocation>
    <subcellularLocation>
        <location evidence="2">Cytoplasm</location>
        <location evidence="2">Cytoskeleton</location>
        <location evidence="2">Spindle</location>
    </subcellularLocation>
    <subcellularLocation>
        <location evidence="1">Nucleus</location>
    </subcellularLocation>
</comment>
<keyword evidence="14" id="KW-0539">Nucleus</keyword>
<evidence type="ECO:0000256" key="7">
    <source>
        <dbReference type="ARBA" id="ARBA00022618"/>
    </source>
</evidence>
<dbReference type="VEuPathDB" id="FungiDB:TAPDE_002097"/>
<evidence type="ECO:0000256" key="13">
    <source>
        <dbReference type="ARBA" id="ARBA00023212"/>
    </source>
</evidence>
<evidence type="ECO:0000256" key="12">
    <source>
        <dbReference type="ARBA" id="ARBA00023054"/>
    </source>
</evidence>
<dbReference type="EMBL" id="CAHR02000071">
    <property type="protein sequence ID" value="CCG82152.1"/>
    <property type="molecule type" value="Genomic_DNA"/>
</dbReference>
<dbReference type="AlphaFoldDB" id="R4XFM7"/>
<accession>R4XFM7</accession>
<evidence type="ECO:0000256" key="8">
    <source>
        <dbReference type="ARBA" id="ARBA00022701"/>
    </source>
</evidence>
<evidence type="ECO:0000256" key="5">
    <source>
        <dbReference type="ARBA" id="ARBA00022454"/>
    </source>
</evidence>
<evidence type="ECO:0000256" key="2">
    <source>
        <dbReference type="ARBA" id="ARBA00004186"/>
    </source>
</evidence>
<keyword evidence="21" id="KW-1185">Reference proteome</keyword>
<keyword evidence="5" id="KW-0158">Chromosome</keyword>
<dbReference type="GO" id="GO:0051301">
    <property type="term" value="P:cell division"/>
    <property type="evidence" value="ECO:0007669"/>
    <property type="project" value="UniProtKB-KW"/>
</dbReference>
<sequence>MRLGPHLDSLESSSDLLTTLSFSHPSSFQNTLLRQVPITQVIRDAEPHERSLYTASATKKPSGPVESGAGAVLRDREAPLDVLLRAVETVVGQFPLDRDPVLRRVEVLRVKGDTIARSIASLERQVDDQRRKLDDLSLGRSYLDTTTTGNLEPGQSDSVEVTEEMVRAEEEEIARLEQVIEQKSRR</sequence>
<protein>
    <recommendedName>
        <fullName evidence="17">DASH complex subunit SPC34</fullName>
    </recommendedName>
    <alternativeName>
        <fullName evidence="18">Outer kinetochore protein SPC34</fullName>
    </alternativeName>
</protein>